<feature type="region of interest" description="Disordered" evidence="1">
    <location>
        <begin position="2638"/>
        <end position="2714"/>
    </location>
</feature>
<feature type="region of interest" description="Disordered" evidence="1">
    <location>
        <begin position="836"/>
        <end position="855"/>
    </location>
</feature>
<feature type="region of interest" description="Disordered" evidence="1">
    <location>
        <begin position="1492"/>
        <end position="1539"/>
    </location>
</feature>
<dbReference type="SUPFAM" id="SSF49309">
    <property type="entry name" value="Transglutaminase, two C-terminal domains"/>
    <property type="match status" value="1"/>
</dbReference>
<accession>A0A819VSP2</accession>
<feature type="compositionally biased region" description="Polar residues" evidence="1">
    <location>
        <begin position="1311"/>
        <end position="1334"/>
    </location>
</feature>
<evidence type="ECO:0000313" key="3">
    <source>
        <dbReference type="Proteomes" id="UP000663866"/>
    </source>
</evidence>
<organism evidence="2 3">
    <name type="scientific">Rotaria magnacalcarata</name>
    <dbReference type="NCBI Taxonomy" id="392030"/>
    <lineage>
        <taxon>Eukaryota</taxon>
        <taxon>Metazoa</taxon>
        <taxon>Spiralia</taxon>
        <taxon>Gnathifera</taxon>
        <taxon>Rotifera</taxon>
        <taxon>Eurotatoria</taxon>
        <taxon>Bdelloidea</taxon>
        <taxon>Philodinida</taxon>
        <taxon>Philodinidae</taxon>
        <taxon>Rotaria</taxon>
    </lineage>
</organism>
<dbReference type="Gene3D" id="3.90.260.10">
    <property type="entry name" value="Transglutaminase-like"/>
    <property type="match status" value="1"/>
</dbReference>
<feature type="compositionally biased region" description="Basic and acidic residues" evidence="1">
    <location>
        <begin position="2726"/>
        <end position="2741"/>
    </location>
</feature>
<dbReference type="InterPro" id="IPR036238">
    <property type="entry name" value="Transglutaminase_C_sf"/>
</dbReference>
<feature type="compositionally biased region" description="Basic and acidic residues" evidence="1">
    <location>
        <begin position="2501"/>
        <end position="2513"/>
    </location>
</feature>
<dbReference type="EMBL" id="CAJOBG010004491">
    <property type="protein sequence ID" value="CAF4113081.1"/>
    <property type="molecule type" value="Genomic_DNA"/>
</dbReference>
<dbReference type="InterPro" id="IPR038765">
    <property type="entry name" value="Papain-like_cys_pep_sf"/>
</dbReference>
<feature type="region of interest" description="Disordered" evidence="1">
    <location>
        <begin position="1144"/>
        <end position="1233"/>
    </location>
</feature>
<feature type="region of interest" description="Disordered" evidence="1">
    <location>
        <begin position="902"/>
        <end position="969"/>
    </location>
</feature>
<reference evidence="2" key="1">
    <citation type="submission" date="2021-02" db="EMBL/GenBank/DDBJ databases">
        <authorList>
            <person name="Nowell W R."/>
        </authorList>
    </citation>
    <scope>NUCLEOTIDE SEQUENCE</scope>
</reference>
<feature type="compositionally biased region" description="Polar residues" evidence="1">
    <location>
        <begin position="444"/>
        <end position="453"/>
    </location>
</feature>
<evidence type="ECO:0000313" key="2">
    <source>
        <dbReference type="EMBL" id="CAF4113081.1"/>
    </source>
</evidence>
<feature type="compositionally biased region" description="Basic and acidic residues" evidence="1">
    <location>
        <begin position="2612"/>
        <end position="2622"/>
    </location>
</feature>
<feature type="compositionally biased region" description="Polar residues" evidence="1">
    <location>
        <begin position="683"/>
        <end position="695"/>
    </location>
</feature>
<dbReference type="PANTHER" id="PTHR11590:SF40">
    <property type="entry name" value="HEMOCYTE PROTEIN-GLUTAMINE GAMMA-GLUTAMYLTRANSFERASE-LIKE PROTEIN"/>
    <property type="match status" value="1"/>
</dbReference>
<feature type="region of interest" description="Disordered" evidence="1">
    <location>
        <begin position="2726"/>
        <end position="2819"/>
    </location>
</feature>
<feature type="compositionally biased region" description="Polar residues" evidence="1">
    <location>
        <begin position="1219"/>
        <end position="1231"/>
    </location>
</feature>
<feature type="compositionally biased region" description="Polar residues" evidence="1">
    <location>
        <begin position="1500"/>
        <end position="1515"/>
    </location>
</feature>
<dbReference type="InterPro" id="IPR036985">
    <property type="entry name" value="Transglutaminase-like_sf"/>
</dbReference>
<keyword evidence="3" id="KW-1185">Reference proteome</keyword>
<feature type="region of interest" description="Disordered" evidence="1">
    <location>
        <begin position="673"/>
        <end position="757"/>
    </location>
</feature>
<feature type="compositionally biased region" description="Polar residues" evidence="1">
    <location>
        <begin position="2557"/>
        <end position="2568"/>
    </location>
</feature>
<dbReference type="SUPFAM" id="SSF54001">
    <property type="entry name" value="Cysteine proteinases"/>
    <property type="match status" value="1"/>
</dbReference>
<dbReference type="InterPro" id="IPR050779">
    <property type="entry name" value="Transglutaminase"/>
</dbReference>
<feature type="compositionally biased region" description="Low complexity" evidence="1">
    <location>
        <begin position="2754"/>
        <end position="2765"/>
    </location>
</feature>
<feature type="region of interest" description="Disordered" evidence="1">
    <location>
        <begin position="1981"/>
        <end position="2002"/>
    </location>
</feature>
<feature type="region of interest" description="Disordered" evidence="1">
    <location>
        <begin position="378"/>
        <end position="475"/>
    </location>
</feature>
<feature type="compositionally biased region" description="Basic and acidic residues" evidence="1">
    <location>
        <begin position="1517"/>
        <end position="1528"/>
    </location>
</feature>
<feature type="region of interest" description="Disordered" evidence="1">
    <location>
        <begin position="2501"/>
        <end position="2622"/>
    </location>
</feature>
<dbReference type="GO" id="GO:0003810">
    <property type="term" value="F:protein-glutamine gamma-glutamyltransferase activity"/>
    <property type="evidence" value="ECO:0007669"/>
    <property type="project" value="InterPro"/>
</dbReference>
<feature type="region of interest" description="Disordered" evidence="1">
    <location>
        <begin position="1620"/>
        <end position="1641"/>
    </location>
</feature>
<feature type="region of interest" description="Disordered" evidence="1">
    <location>
        <begin position="1298"/>
        <end position="1334"/>
    </location>
</feature>
<comment type="caution">
    <text evidence="2">The sequence shown here is derived from an EMBL/GenBank/DDBJ whole genome shotgun (WGS) entry which is preliminary data.</text>
</comment>
<sequence>MRRIGPCSVAALKSGSLALKWDTPKIYSVLNANRSYWLVYRGGNKKLIYMEENVTDTKVVTKSLNKVNEYDDITNNYKFEKSTGQIPPHHDVHIDMEISQTLKVGNDLHVILKASNQSNRPRTLAVALKLIKLSSTLEIKPNSDKQHQDLHVAQSTNPAIINTSSQTPIQSSAQAFQLNANEHKIIPMKVAENNQMWTGCFDSLLKLYISVIVRETGQIYQHEKYIISAQDDIMQLVFDNDVIEYGQPAKLQIKINNSFPYTLKNAKVTLDGFGISRSIPMKEPLLSKNTTVVLAEIMPLRVGLSRLYATLIGDYLRLAPKSVLLEVTPSLQLNEAIRKAKPMVESVDKGGIHQNITIASMLLSDPIIETRTPMEAENLQTPATTEQTSSIPTQSLALTDQKIQPTTLTDQKIQQTMPTDQKIELPKPADNNFQPPTAVDQKIQPPTTAGQHNESPKRNDETSQSFVSSDTGKDLKVSSNTAVMSVTPVGSPVESLPSNATGGNFQQAKQMEPTNNQSIETKIESIAKLKKIDEFDKQDTRNAVLLTPEDRASVSKVTTPVHGQVENVDHDKCAVVPLNAAELEVLPSFATSNKEQKPTDPELCSIVTPVSQKNETVENIKPICTNRLEENTLYKQAPVINDVQLRTENRSLSSSPIFEPKLTDQGRLAKNEVEEKLHDNKTTDTSITPAKNEVSSEPAIKDMNATLGDNKTFSTTPSELNNEAQSTTSIPQQDKKDDGIKPMPPASSDNKDNEKIPSTDLLIQSNFDTTTASVATNETNDKQNNIQKNSSNAGIIIPVESSPISESNNEQDMKQKKSYIFDTAALPVMGMIETPKSKQKQETTPIEANSISSTNEQILQNKIPEITQQDEYIQQVGAYSSLPLTETNDIQQSEILSNSNQLNLSSIDNDNDRKKSAQDPDLLKKDDDSHDKNQDSLYTTIGTDTNQTDSDGLSKDSYTDEPDIALSGDSAVKDATLEADRMETVPESAELLTRMKILSSDLPQEKPQESLILNETEPELIDQHQQPLSTNANRISIEQEPKTKAGHKAEDFPLANISSVASETSTKKETLITEGAHQVDTENLNTVDSSVTNQQNMLRATNMSTPQSVQELQASKIPDDENTRVPVGSIQDLITIKKAIDMKPKTPATFDGSKSNTSQNESTDFSTKPGSIRTLPVLITDNNSDPAPETPKIEETSPTEITQHQNNQSSDNNKDNIRNSHAASTTKQTQVDADKISPVDTIIRVNEVPFRIHSTKKQNIFEGQEPKSTSLSKGGVKSPETILKTNQEKKAQLPAMSFLNNNDVDDVGNNQREAPSNINSTVSQRNQDSVNTLKAKTPPKSIVITSTTKETLLLPKKSFVNQTIAEITQVFRTKPSEATEETSPSADKTIKKTAPESTTPAQPSTPGSQQPKLTSSPSTTDENRDPSTLDSKPNDPVQQEGKLSFPTGANLVVVPAPTTDTSHKEGVPQLPVLLSFDKTMRKINDTLGIDSKKTEDVTKPNDTIETTPATAVTDSEATEKSPRTDADAAGKAPTKNEVVAHSPKSFIGRTIAEIKEVLHIDTPEAKDKSDKEQESASFDKMMVNAVPDSAPVAQSGTLVPVSPTSTSSNLKLSENKVIHATDSKTNEPVQEDESCSSPIARNEAVAPVPFSDQGKKQGGFQLPVLLSFDNTMDKIKDTLGIDSKKKEDGTKLTDTVVPTTATGITEAVTAEKTPKNESGFQLPALLSFDNTMDKIKDSLGIDSKKKEDGTKFTDTVVPTTATGTTEAVTSEKAPRKESGFQLPVLHSFDNTMDKIKDTLGFDSKKKGDAAKTDGTVLPATIITTTDFTAADKTPKNESGFQLPVFLSFDNTMDKIKDSLGTDSKKKDETTKFGDTEVSAAGIGTTEAVAAEKAPTKNEVVLPSPKSFIGRTIAEIKEVLHIDTPEAKDKSDKEQESASFDKMMVNAVPDSAPVAQSGTLVPVSPTSTSSNLKLSENKVIHATDSKTNEPVQEDESCSSPIARNEAVAPVPFSDQGKKQGGFQLPVLLSFDNTMDKIKDTLGIDSKKKEDGTKLTDTVVPTTATGITEAVTAEKTPKNESGFQLPALLSFDNTMDKIKDSLGIDSKKKEDGTKFTDTVVPTTATGTTEAVTSEKAPRKESGFQLPVLHSFDNTMDKIKDTLGFDSKKKGDAAKTDGTVLPATIITTTDFTAADKTPKNESGFQLPVFLSFDNTMDKIKDSLGTTEAVAAEKAPTKNEVVLPSPKSFIGRTIAEIKEVLHIDTPEAKDKSDQEQESASFDKMMVNVVPDSAPVAQSGTLVPVSPTSTSSNLVLNENEVIHAMDSKTNEPVQEDESCSSPIARNEAVPPVPFSDQGKKQGGFQLPVLLSFDNTMDKIKDTLGIDSKKKEDGTKLTDTVVPTTATGTTEAVTSEKTPKNESGFQLPVFLSFDNTMDKIKETLGIDSKEKDDATKPNDRVGTAAMAAIFDEKASSNTLQNEKGSKSRKKSFIERTVDEIKEVLRIETVEDKEKSDTRQESSSVDKTIEKSVSGFHSIGISSPQRTSEKSKESSAMVAEKDNTSNQSNLDSTVATKGIVDAEASNNRPKKQTGIQPFIIPSLDNRDAESKGVGITDATKNKEFSDKEIPSLVNKIIQTTELASVAVKPHSDVESTRSKAFSFDDTSGSISDDHPLDSTQNSGVIKRQGLESPNVQKGLSTSATPTPTPTKTGKKLFRIPSMESIVAKVKEVISADAEKKDAARKEDELSTSTGGKEAGENSQSSSVSNNVNKDVRDLHTPTRSSDSSTNDDKNSESLQNSKSSTEMKSSKSPAIHPQADNKNSTT</sequence>
<feature type="region of interest" description="Disordered" evidence="1">
    <location>
        <begin position="1373"/>
        <end position="1449"/>
    </location>
</feature>
<feature type="compositionally biased region" description="Polar residues" evidence="1">
    <location>
        <begin position="707"/>
        <end position="732"/>
    </location>
</feature>
<evidence type="ECO:0000256" key="1">
    <source>
        <dbReference type="SAM" id="MobiDB-lite"/>
    </source>
</evidence>
<name>A0A819VSP2_9BILA</name>
<feature type="compositionally biased region" description="Polar residues" evidence="1">
    <location>
        <begin position="842"/>
        <end position="855"/>
    </location>
</feature>
<feature type="compositionally biased region" description="Basic and acidic residues" evidence="1">
    <location>
        <begin position="910"/>
        <end position="934"/>
    </location>
</feature>
<proteinExistence type="predicted"/>
<protein>
    <submittedName>
        <fullName evidence="2">Uncharacterized protein</fullName>
    </submittedName>
</protein>
<feature type="compositionally biased region" description="Polar residues" evidence="1">
    <location>
        <begin position="2684"/>
        <end position="2696"/>
    </location>
</feature>
<feature type="compositionally biased region" description="Low complexity" evidence="1">
    <location>
        <begin position="2794"/>
        <end position="2805"/>
    </location>
</feature>
<feature type="compositionally biased region" description="Polar residues" evidence="1">
    <location>
        <begin position="935"/>
        <end position="951"/>
    </location>
</feature>
<gene>
    <name evidence="2" type="ORF">OVN521_LOCUS21536</name>
</gene>
<dbReference type="Proteomes" id="UP000663866">
    <property type="component" value="Unassembled WGS sequence"/>
</dbReference>
<feature type="compositionally biased region" description="Polar residues" evidence="1">
    <location>
        <begin position="1152"/>
        <end position="1169"/>
    </location>
</feature>
<feature type="compositionally biased region" description="Basic and acidic residues" evidence="1">
    <location>
        <begin position="2540"/>
        <end position="2556"/>
    </location>
</feature>
<feature type="compositionally biased region" description="Polar residues" evidence="1">
    <location>
        <begin position="1395"/>
        <end position="1420"/>
    </location>
</feature>
<feature type="region of interest" description="Disordered" evidence="1">
    <location>
        <begin position="1257"/>
        <end position="1279"/>
    </location>
</feature>
<feature type="compositionally biased region" description="Basic and acidic residues" evidence="1">
    <location>
        <begin position="673"/>
        <end position="682"/>
    </location>
</feature>
<feature type="compositionally biased region" description="Polar residues" evidence="1">
    <location>
        <begin position="378"/>
        <end position="419"/>
    </location>
</feature>
<dbReference type="PANTHER" id="PTHR11590">
    <property type="entry name" value="PROTEIN-GLUTAMINE GAMMA-GLUTAMYLTRANSFERASE"/>
    <property type="match status" value="1"/>
</dbReference>